<dbReference type="GO" id="GO:0005840">
    <property type="term" value="C:ribosome"/>
    <property type="evidence" value="ECO:0007669"/>
    <property type="project" value="UniProtKB-KW"/>
</dbReference>
<dbReference type="OrthoDB" id="9804948at2"/>
<dbReference type="PROSITE" id="PS51186">
    <property type="entry name" value="GNAT"/>
    <property type="match status" value="1"/>
</dbReference>
<dbReference type="InterPro" id="IPR000182">
    <property type="entry name" value="GNAT_dom"/>
</dbReference>
<accession>A0A1M5A8V7</accession>
<reference evidence="5" key="1">
    <citation type="submission" date="2016-11" db="EMBL/GenBank/DDBJ databases">
        <authorList>
            <person name="Varghese N."/>
            <person name="Submissions S."/>
        </authorList>
    </citation>
    <scope>NUCLEOTIDE SEQUENCE [LARGE SCALE GENOMIC DNA]</scope>
    <source>
        <strain evidence="5">DSM 16990</strain>
    </source>
</reference>
<feature type="domain" description="N-acetyltransferase" evidence="3">
    <location>
        <begin position="11"/>
        <end position="149"/>
    </location>
</feature>
<sequence length="300" mass="35116">MEINSKIYTLLIGYQEDEKWRTSFNVLCQKTYRFDYEKWYESGYWDGNCILYSLADQDKVVSHVTVNVIDFVILGEERKLMQVGTVMTDPDYKNQGLSRALMEKVMLDWEDKCDMIYLFANDQVLNFYPKFGFVPVEEYQAVYQLKERRKGLAFRKMDMDDANDRDLLFQTAKHAAPLFKISMKDNAGLVMFYANYFDRFSIRNDLYYIPDLKAVVVAGNEGNTLTLFDIFAPSKVEITEVIHSLAEKETQEVRFTFMPNDTGDCDIQPYKEEDLTLFVPAKDAALFKDHRLNFPMLSHT</sequence>
<evidence type="ECO:0000259" key="3">
    <source>
        <dbReference type="PROSITE" id="PS51186"/>
    </source>
</evidence>
<dbReference type="CDD" id="cd04301">
    <property type="entry name" value="NAT_SF"/>
    <property type="match status" value="1"/>
</dbReference>
<proteinExistence type="predicted"/>
<dbReference type="InterPro" id="IPR016181">
    <property type="entry name" value="Acyl_CoA_acyltransferase"/>
</dbReference>
<evidence type="ECO:0000256" key="1">
    <source>
        <dbReference type="ARBA" id="ARBA00022679"/>
    </source>
</evidence>
<keyword evidence="4" id="KW-0689">Ribosomal protein</keyword>
<dbReference type="SUPFAM" id="SSF55729">
    <property type="entry name" value="Acyl-CoA N-acyltransferases (Nat)"/>
    <property type="match status" value="1"/>
</dbReference>
<dbReference type="Gene3D" id="3.40.630.30">
    <property type="match status" value="1"/>
</dbReference>
<keyword evidence="4" id="KW-0687">Ribonucleoprotein</keyword>
<dbReference type="PANTHER" id="PTHR43420">
    <property type="entry name" value="ACETYLTRANSFERASE"/>
    <property type="match status" value="1"/>
</dbReference>
<dbReference type="Proteomes" id="UP000184287">
    <property type="component" value="Unassembled WGS sequence"/>
</dbReference>
<dbReference type="EMBL" id="FQUQ01000002">
    <property type="protein sequence ID" value="SHF26693.1"/>
    <property type="molecule type" value="Genomic_DNA"/>
</dbReference>
<organism evidence="4 5">
    <name type="scientific">Pedobacter caeni</name>
    <dbReference type="NCBI Taxonomy" id="288992"/>
    <lineage>
        <taxon>Bacteria</taxon>
        <taxon>Pseudomonadati</taxon>
        <taxon>Bacteroidota</taxon>
        <taxon>Sphingobacteriia</taxon>
        <taxon>Sphingobacteriales</taxon>
        <taxon>Sphingobacteriaceae</taxon>
        <taxon>Pedobacter</taxon>
    </lineage>
</organism>
<evidence type="ECO:0000313" key="5">
    <source>
        <dbReference type="Proteomes" id="UP000184287"/>
    </source>
</evidence>
<evidence type="ECO:0000313" key="4">
    <source>
        <dbReference type="EMBL" id="SHF26693.1"/>
    </source>
</evidence>
<keyword evidence="1" id="KW-0808">Transferase</keyword>
<name>A0A1M5A8V7_9SPHI</name>
<dbReference type="PANTHER" id="PTHR43420:SF31">
    <property type="entry name" value="ACETYLTRANSFERASE"/>
    <property type="match status" value="1"/>
</dbReference>
<dbReference type="GO" id="GO:0016747">
    <property type="term" value="F:acyltransferase activity, transferring groups other than amino-acyl groups"/>
    <property type="evidence" value="ECO:0007669"/>
    <property type="project" value="InterPro"/>
</dbReference>
<protein>
    <submittedName>
        <fullName evidence="4">Ribosomal protein S18 acetylase RimI</fullName>
    </submittedName>
</protein>
<keyword evidence="5" id="KW-1185">Reference proteome</keyword>
<dbReference type="AlphaFoldDB" id="A0A1M5A8V7"/>
<dbReference type="RefSeq" id="WP_159441086.1">
    <property type="nucleotide sequence ID" value="NZ_FQUQ01000002.1"/>
</dbReference>
<keyword evidence="2" id="KW-0012">Acyltransferase</keyword>
<dbReference type="InterPro" id="IPR050680">
    <property type="entry name" value="YpeA/RimI_acetyltransf"/>
</dbReference>
<dbReference type="Pfam" id="PF13527">
    <property type="entry name" value="Acetyltransf_9"/>
    <property type="match status" value="1"/>
</dbReference>
<gene>
    <name evidence="4" type="ORF">SAMN04488522_102640</name>
</gene>
<evidence type="ECO:0000256" key="2">
    <source>
        <dbReference type="ARBA" id="ARBA00023315"/>
    </source>
</evidence>
<dbReference type="STRING" id="288992.SAMN04488522_102640"/>